<accession>A0A5B8S6T2</accession>
<name>A0A5B8S6T2_9SPHN</name>
<evidence type="ECO:0008006" key="5">
    <source>
        <dbReference type="Google" id="ProtNLM"/>
    </source>
</evidence>
<evidence type="ECO:0000256" key="1">
    <source>
        <dbReference type="SAM" id="MobiDB-lite"/>
    </source>
</evidence>
<organism evidence="3 4">
    <name type="scientific">Novosphingobium ginsenosidimutans</name>
    <dbReference type="NCBI Taxonomy" id="1176536"/>
    <lineage>
        <taxon>Bacteria</taxon>
        <taxon>Pseudomonadati</taxon>
        <taxon>Pseudomonadota</taxon>
        <taxon>Alphaproteobacteria</taxon>
        <taxon>Sphingomonadales</taxon>
        <taxon>Sphingomonadaceae</taxon>
        <taxon>Novosphingobium</taxon>
    </lineage>
</organism>
<sequence>MRRAVLSLPALAVALAFALPAKAQDIVVTGKSLKQTEADLRACLERKCPPDEDIRATLAHAENLFVSGDYKNSRATLKDSVGRNRKHGDAFPVPVSDLLRANGRIAEQMGEARDFQLSVLDMRDTLKKGFGENDFRTLVAQIEVGDSRAKLGFAREAERIYKEVEARALAAGQPRVASFSRLRQALLWRGQYDQNPNAFNLKNVNERLDQLIQQPLAESSDFTLAAEVIKAKVDRKAGAAGSTEALIKRFAERGGATRPILLFAEPLQRTDLQKDLPDDQPGLNTLNRLTALQARNQWADVGFWIDANGRVTDIEALRTSGDKSWLKPVLANIAKRIYAPLKKDGGTAPGFYMIERYTLTARFEEGNTGTRMRRREATPRIERIDLTPENYEAPSSKEAA</sequence>
<proteinExistence type="predicted"/>
<dbReference type="OrthoDB" id="7405733at2"/>
<feature type="compositionally biased region" description="Basic and acidic residues" evidence="1">
    <location>
        <begin position="375"/>
        <end position="386"/>
    </location>
</feature>
<evidence type="ECO:0000256" key="2">
    <source>
        <dbReference type="SAM" id="SignalP"/>
    </source>
</evidence>
<evidence type="ECO:0000313" key="3">
    <source>
        <dbReference type="EMBL" id="QEA17271.1"/>
    </source>
</evidence>
<evidence type="ECO:0000313" key="4">
    <source>
        <dbReference type="Proteomes" id="UP000321172"/>
    </source>
</evidence>
<dbReference type="EMBL" id="CP042345">
    <property type="protein sequence ID" value="QEA17271.1"/>
    <property type="molecule type" value="Genomic_DNA"/>
</dbReference>
<keyword evidence="4" id="KW-1185">Reference proteome</keyword>
<feature type="region of interest" description="Disordered" evidence="1">
    <location>
        <begin position="368"/>
        <end position="400"/>
    </location>
</feature>
<gene>
    <name evidence="3" type="ORF">FRF71_14625</name>
</gene>
<feature type="signal peptide" evidence="2">
    <location>
        <begin position="1"/>
        <end position="23"/>
    </location>
</feature>
<dbReference type="RefSeq" id="WP_147091350.1">
    <property type="nucleotide sequence ID" value="NZ_BAABJD010000002.1"/>
</dbReference>
<dbReference type="KEGG" id="ngf:FRF71_14625"/>
<protein>
    <recommendedName>
        <fullName evidence="5">TonB C-terminal domain-containing protein</fullName>
    </recommendedName>
</protein>
<keyword evidence="2" id="KW-0732">Signal</keyword>
<dbReference type="SUPFAM" id="SSF74653">
    <property type="entry name" value="TolA/TonB C-terminal domain"/>
    <property type="match status" value="1"/>
</dbReference>
<dbReference type="Proteomes" id="UP000321172">
    <property type="component" value="Chromosome"/>
</dbReference>
<reference evidence="3 4" key="1">
    <citation type="journal article" date="2013" name="J. Microbiol. Biotechnol.">
        <title>Novosphingobium ginsenosidimutans sp. nov., with the ability to convert ginsenoside.</title>
        <authorList>
            <person name="Kim J.K."/>
            <person name="He D."/>
            <person name="Liu Q.M."/>
            <person name="Park H.Y."/>
            <person name="Jung M.S."/>
            <person name="Yoon M.H."/>
            <person name="Kim S.C."/>
            <person name="Im W.T."/>
        </authorList>
    </citation>
    <scope>NUCLEOTIDE SEQUENCE [LARGE SCALE GENOMIC DNA]</scope>
    <source>
        <strain evidence="3 4">FW-6</strain>
    </source>
</reference>
<dbReference type="AlphaFoldDB" id="A0A5B8S6T2"/>
<feature type="chain" id="PRO_5023018005" description="TonB C-terminal domain-containing protein" evidence="2">
    <location>
        <begin position="24"/>
        <end position="400"/>
    </location>
</feature>